<evidence type="ECO:0000256" key="1">
    <source>
        <dbReference type="SAM" id="Phobius"/>
    </source>
</evidence>
<dbReference type="AlphaFoldDB" id="A0A974C6S4"/>
<protein>
    <submittedName>
        <fullName evidence="2">Uncharacterized protein</fullName>
    </submittedName>
</protein>
<dbReference type="EMBL" id="CM004480">
    <property type="protein sequence ID" value="OCT67554.1"/>
    <property type="molecule type" value="Genomic_DNA"/>
</dbReference>
<feature type="transmembrane region" description="Helical" evidence="1">
    <location>
        <begin position="6"/>
        <end position="27"/>
    </location>
</feature>
<keyword evidence="1" id="KW-1133">Transmembrane helix</keyword>
<accession>A0A974C6S4</accession>
<organism evidence="2 3">
    <name type="scientific">Xenopus laevis</name>
    <name type="common">African clawed frog</name>
    <dbReference type="NCBI Taxonomy" id="8355"/>
    <lineage>
        <taxon>Eukaryota</taxon>
        <taxon>Metazoa</taxon>
        <taxon>Chordata</taxon>
        <taxon>Craniata</taxon>
        <taxon>Vertebrata</taxon>
        <taxon>Euteleostomi</taxon>
        <taxon>Amphibia</taxon>
        <taxon>Batrachia</taxon>
        <taxon>Anura</taxon>
        <taxon>Pipoidea</taxon>
        <taxon>Pipidae</taxon>
        <taxon>Xenopodinae</taxon>
        <taxon>Xenopus</taxon>
        <taxon>Xenopus</taxon>
    </lineage>
</organism>
<keyword evidence="1" id="KW-0472">Membrane</keyword>
<sequence>MPYLNYVDINILRLWIILFAFVLCLNMKKRYLVAVQQPIKARLYVLLLMCIKYLSVPDNQITDTIPKWTATMFNN</sequence>
<evidence type="ECO:0000313" key="3">
    <source>
        <dbReference type="Proteomes" id="UP000694892"/>
    </source>
</evidence>
<gene>
    <name evidence="2" type="ORF">XELAEV_18038853mg</name>
</gene>
<name>A0A974C6S4_XENLA</name>
<keyword evidence="1" id="KW-0812">Transmembrane</keyword>
<reference evidence="3" key="1">
    <citation type="journal article" date="2016" name="Nature">
        <title>Genome evolution in the allotetraploid frog Xenopus laevis.</title>
        <authorList>
            <person name="Session A.M."/>
            <person name="Uno Y."/>
            <person name="Kwon T."/>
            <person name="Chapman J.A."/>
            <person name="Toyoda A."/>
            <person name="Takahashi S."/>
            <person name="Fukui A."/>
            <person name="Hikosaka A."/>
            <person name="Suzuki A."/>
            <person name="Kondo M."/>
            <person name="van Heeringen S.J."/>
            <person name="Quigley I."/>
            <person name="Heinz S."/>
            <person name="Ogino H."/>
            <person name="Ochi H."/>
            <person name="Hellsten U."/>
            <person name="Lyons J.B."/>
            <person name="Simakov O."/>
            <person name="Putnam N."/>
            <person name="Stites J."/>
            <person name="Kuroki Y."/>
            <person name="Tanaka T."/>
            <person name="Michiue T."/>
            <person name="Watanabe M."/>
            <person name="Bogdanovic O."/>
            <person name="Lister R."/>
            <person name="Georgiou G."/>
            <person name="Paranjpe S.S."/>
            <person name="van Kruijsbergen I."/>
            <person name="Shu S."/>
            <person name="Carlson J."/>
            <person name="Kinoshita T."/>
            <person name="Ohta Y."/>
            <person name="Mawaribuchi S."/>
            <person name="Jenkins J."/>
            <person name="Grimwood J."/>
            <person name="Schmutz J."/>
            <person name="Mitros T."/>
            <person name="Mozaffari S.V."/>
            <person name="Suzuki Y."/>
            <person name="Haramoto Y."/>
            <person name="Yamamoto T.S."/>
            <person name="Takagi C."/>
            <person name="Heald R."/>
            <person name="Miller K."/>
            <person name="Haudenschild C."/>
            <person name="Kitzman J."/>
            <person name="Nakayama T."/>
            <person name="Izutsu Y."/>
            <person name="Robert J."/>
            <person name="Fortriede J."/>
            <person name="Burns K."/>
            <person name="Lotay V."/>
            <person name="Karimi K."/>
            <person name="Yasuoka Y."/>
            <person name="Dichmann D.S."/>
            <person name="Flajnik M.F."/>
            <person name="Houston D.W."/>
            <person name="Shendure J."/>
            <person name="DuPasquier L."/>
            <person name="Vize P.D."/>
            <person name="Zorn A.M."/>
            <person name="Ito M."/>
            <person name="Marcotte E.M."/>
            <person name="Wallingford J.B."/>
            <person name="Ito Y."/>
            <person name="Asashima M."/>
            <person name="Ueno N."/>
            <person name="Matsuda Y."/>
            <person name="Veenstra G.J."/>
            <person name="Fujiyama A."/>
            <person name="Harland R.M."/>
            <person name="Taira M."/>
            <person name="Rokhsar D.S."/>
        </authorList>
    </citation>
    <scope>NUCLEOTIDE SEQUENCE [LARGE SCALE GENOMIC DNA]</scope>
    <source>
        <strain evidence="3">J</strain>
    </source>
</reference>
<proteinExistence type="predicted"/>
<evidence type="ECO:0000313" key="2">
    <source>
        <dbReference type="EMBL" id="OCT67554.1"/>
    </source>
</evidence>
<dbReference type="Proteomes" id="UP000694892">
    <property type="component" value="Chromosome 8L"/>
</dbReference>